<dbReference type="SUPFAM" id="SSF55811">
    <property type="entry name" value="Nudix"/>
    <property type="match status" value="1"/>
</dbReference>
<proteinExistence type="predicted"/>
<evidence type="ECO:0000256" key="1">
    <source>
        <dbReference type="ARBA" id="ARBA00022603"/>
    </source>
</evidence>
<dbReference type="Pfam" id="PF00293">
    <property type="entry name" value="NUDIX"/>
    <property type="match status" value="1"/>
</dbReference>
<keyword evidence="8" id="KW-1185">Reference proteome</keyword>
<dbReference type="Gene3D" id="3.90.79.10">
    <property type="entry name" value="Nucleoside Triphosphate Pyrophosphohydrolase"/>
    <property type="match status" value="1"/>
</dbReference>
<dbReference type="InterPro" id="IPR013216">
    <property type="entry name" value="Methyltransf_11"/>
</dbReference>
<accession>A0ABP6NBI8</accession>
<organism evidence="7 8">
    <name type="scientific">Streptomyces rectiviolaceus</name>
    <dbReference type="NCBI Taxonomy" id="332591"/>
    <lineage>
        <taxon>Bacteria</taxon>
        <taxon>Bacillati</taxon>
        <taxon>Actinomycetota</taxon>
        <taxon>Actinomycetes</taxon>
        <taxon>Kitasatosporales</taxon>
        <taxon>Streptomycetaceae</taxon>
        <taxon>Streptomyces</taxon>
    </lineage>
</organism>
<feature type="domain" description="Nudix hydrolase" evidence="5">
    <location>
        <begin position="199"/>
        <end position="332"/>
    </location>
</feature>
<dbReference type="EMBL" id="BAAAUG010000172">
    <property type="protein sequence ID" value="GAA3142420.1"/>
    <property type="molecule type" value="Genomic_DNA"/>
</dbReference>
<dbReference type="RefSeq" id="WP_344528622.1">
    <property type="nucleotide sequence ID" value="NZ_BAAAUG010000172.1"/>
</dbReference>
<dbReference type="Gene3D" id="3.40.50.150">
    <property type="entry name" value="Vaccinia Virus protein VP39"/>
    <property type="match status" value="1"/>
</dbReference>
<protein>
    <submittedName>
        <fullName evidence="7">Uncharacterized protein</fullName>
    </submittedName>
</protein>
<dbReference type="InterPro" id="IPR029063">
    <property type="entry name" value="SAM-dependent_MTases_sf"/>
</dbReference>
<feature type="domain" description="VOC" evidence="6">
    <location>
        <begin position="365"/>
        <end position="490"/>
    </location>
</feature>
<dbReference type="InterPro" id="IPR037523">
    <property type="entry name" value="VOC_core"/>
</dbReference>
<dbReference type="InterPro" id="IPR000086">
    <property type="entry name" value="NUDIX_hydrolase_dom"/>
</dbReference>
<dbReference type="SUPFAM" id="SSF54593">
    <property type="entry name" value="Glyoxalase/Bleomycin resistance protein/Dihydroxybiphenyl dioxygenase"/>
    <property type="match status" value="1"/>
</dbReference>
<dbReference type="Pfam" id="PF13669">
    <property type="entry name" value="Glyoxalase_4"/>
    <property type="match status" value="1"/>
</dbReference>
<evidence type="ECO:0000256" key="3">
    <source>
        <dbReference type="ARBA" id="ARBA00022691"/>
    </source>
</evidence>
<evidence type="ECO:0000313" key="8">
    <source>
        <dbReference type="Proteomes" id="UP001501637"/>
    </source>
</evidence>
<reference evidence="8" key="1">
    <citation type="journal article" date="2019" name="Int. J. Syst. Evol. Microbiol.">
        <title>The Global Catalogue of Microorganisms (GCM) 10K type strain sequencing project: providing services to taxonomists for standard genome sequencing and annotation.</title>
        <authorList>
            <consortium name="The Broad Institute Genomics Platform"/>
            <consortium name="The Broad Institute Genome Sequencing Center for Infectious Disease"/>
            <person name="Wu L."/>
            <person name="Ma J."/>
        </authorList>
    </citation>
    <scope>NUCLEOTIDE SEQUENCE [LARGE SCALE GENOMIC DNA]</scope>
    <source>
        <strain evidence="8">JCM 9092</strain>
    </source>
</reference>
<dbReference type="InterPro" id="IPR015797">
    <property type="entry name" value="NUDIX_hydrolase-like_dom_sf"/>
</dbReference>
<dbReference type="PANTHER" id="PTHR43464">
    <property type="entry name" value="METHYLTRANSFERASE"/>
    <property type="match status" value="1"/>
</dbReference>
<gene>
    <name evidence="7" type="ORF">GCM10010449_72680</name>
</gene>
<dbReference type="Gene3D" id="3.10.180.10">
    <property type="entry name" value="2,3-Dihydroxybiphenyl 1,2-Dioxygenase, domain 1"/>
    <property type="match status" value="1"/>
</dbReference>
<keyword evidence="4" id="KW-0378">Hydrolase</keyword>
<dbReference type="Proteomes" id="UP001501637">
    <property type="component" value="Unassembled WGS sequence"/>
</dbReference>
<keyword evidence="2" id="KW-0808">Transferase</keyword>
<dbReference type="PROSITE" id="PS51462">
    <property type="entry name" value="NUDIX"/>
    <property type="match status" value="1"/>
</dbReference>
<keyword evidence="1" id="KW-0489">Methyltransferase</keyword>
<evidence type="ECO:0000259" key="5">
    <source>
        <dbReference type="PROSITE" id="PS51462"/>
    </source>
</evidence>
<dbReference type="PROSITE" id="PS00893">
    <property type="entry name" value="NUDIX_BOX"/>
    <property type="match status" value="1"/>
</dbReference>
<name>A0ABP6NBI8_9ACTN</name>
<dbReference type="Pfam" id="PF08241">
    <property type="entry name" value="Methyltransf_11"/>
    <property type="match status" value="1"/>
</dbReference>
<dbReference type="InterPro" id="IPR020084">
    <property type="entry name" value="NUDIX_hydrolase_CS"/>
</dbReference>
<evidence type="ECO:0000256" key="4">
    <source>
        <dbReference type="ARBA" id="ARBA00022801"/>
    </source>
</evidence>
<dbReference type="PROSITE" id="PS51819">
    <property type="entry name" value="VOC"/>
    <property type="match status" value="1"/>
</dbReference>
<evidence type="ECO:0000313" key="7">
    <source>
        <dbReference type="EMBL" id="GAA3142420.1"/>
    </source>
</evidence>
<sequence>MSIDWDAEAATFDDEPDHGLRDTAVRDAWAERLRDWLPEAPGDVLDLGCGTGSLSLLAAERGHRVTAVDLSPNMVERAREKLAGQEAQVLVGDAGAPPVEGRRFDVILARHILWTLPDVEATLRHWGGLLRPGGRLVLIEGVWGTASPSGIPAERLIRALTPPAERLHSERLSGDERLWGRRVEDERYAVVAVFPVLRRHKEVVDVHLILRRGDEVLLARRANTGYGDGLFNVPSGHVEPGEDVRTAVIREAREEIGLDLTPEDVRAELVLQHRGPGEEPRIGWFFEATYGAGGEPFNAEPSKCDELAWHRTETLPDDMVAYCRAALEAWRAGERFALHWQEEGDAVSHESGGADRTAALGAVGGTHHVELWVPDFAAAEASWGWLLGELGHVRDQRWENGGSWRRGATYVVLEQSTDMRDGAHDRLLPGLNHLAFHVASAVELDRLVVEAPGHGWSLLFPERHPFAGGDEHRAAYLVDRAGFEVELVAGG</sequence>
<evidence type="ECO:0000259" key="6">
    <source>
        <dbReference type="PROSITE" id="PS51819"/>
    </source>
</evidence>
<dbReference type="SUPFAM" id="SSF53335">
    <property type="entry name" value="S-adenosyl-L-methionine-dependent methyltransferases"/>
    <property type="match status" value="1"/>
</dbReference>
<dbReference type="CDD" id="cd02440">
    <property type="entry name" value="AdoMet_MTases"/>
    <property type="match status" value="1"/>
</dbReference>
<keyword evidence="3" id="KW-0949">S-adenosyl-L-methionine</keyword>
<dbReference type="InterPro" id="IPR029068">
    <property type="entry name" value="Glyas_Bleomycin-R_OHBP_Dase"/>
</dbReference>
<comment type="caution">
    <text evidence="7">The sequence shown here is derived from an EMBL/GenBank/DDBJ whole genome shotgun (WGS) entry which is preliminary data.</text>
</comment>
<evidence type="ECO:0000256" key="2">
    <source>
        <dbReference type="ARBA" id="ARBA00022679"/>
    </source>
</evidence>
<dbReference type="CDD" id="cd04683">
    <property type="entry name" value="NUDIX_Hydrolase"/>
    <property type="match status" value="1"/>
</dbReference>
<dbReference type="PANTHER" id="PTHR43464:SF19">
    <property type="entry name" value="UBIQUINONE BIOSYNTHESIS O-METHYLTRANSFERASE, MITOCHONDRIAL"/>
    <property type="match status" value="1"/>
</dbReference>